<dbReference type="Proteomes" id="UP000639859">
    <property type="component" value="Unassembled WGS sequence"/>
</dbReference>
<proteinExistence type="predicted"/>
<protein>
    <submittedName>
        <fullName evidence="1">Uncharacterized protein</fullName>
    </submittedName>
</protein>
<evidence type="ECO:0000313" key="2">
    <source>
        <dbReference type="Proteomes" id="UP000639859"/>
    </source>
</evidence>
<dbReference type="EMBL" id="JADWOX010000005">
    <property type="protein sequence ID" value="MBI1683948.1"/>
    <property type="molecule type" value="Genomic_DNA"/>
</dbReference>
<accession>A0ABS0SWJ3</accession>
<gene>
    <name evidence="1" type="ORF">I4Q42_09730</name>
</gene>
<reference evidence="1 2" key="1">
    <citation type="submission" date="2020-11" db="EMBL/GenBank/DDBJ databases">
        <title>genome sequence of strain KACC 18849.</title>
        <authorList>
            <person name="Gao J."/>
            <person name="Zhang X."/>
        </authorList>
    </citation>
    <scope>NUCLEOTIDE SEQUENCE [LARGE SCALE GENOMIC DNA]</scope>
    <source>
        <strain evidence="1 2">KACC 18849</strain>
    </source>
</reference>
<dbReference type="NCBIfam" id="NF040572">
    <property type="entry name" value="heme_bind_FMP"/>
    <property type="match status" value="1"/>
</dbReference>
<keyword evidence="2" id="KW-1185">Reference proteome</keyword>
<evidence type="ECO:0000313" key="1">
    <source>
        <dbReference type="EMBL" id="MBI1683948.1"/>
    </source>
</evidence>
<dbReference type="InterPro" id="IPR047975">
    <property type="entry name" value="Heme_bind_FMP"/>
</dbReference>
<comment type="caution">
    <text evidence="1">The sequence shown here is derived from an EMBL/GenBank/DDBJ whole genome shotgun (WGS) entry which is preliminary data.</text>
</comment>
<organism evidence="1 2">
    <name type="scientific">Caulobacter hibisci</name>
    <dbReference type="NCBI Taxonomy" id="2035993"/>
    <lineage>
        <taxon>Bacteria</taxon>
        <taxon>Pseudomonadati</taxon>
        <taxon>Pseudomonadota</taxon>
        <taxon>Alphaproteobacteria</taxon>
        <taxon>Caulobacterales</taxon>
        <taxon>Caulobacteraceae</taxon>
        <taxon>Caulobacter</taxon>
    </lineage>
</organism>
<sequence>MEIRKVEQAYDENEYTNAVRKIEQAQSGDPDLGPLALLPGIWANLRDPQKPDEGPLNGRGWNMIALPFATAPGEGFNYRLLMNQYNERLVITTKDTGVPNRGIQPNPPVAPTTETDQALVALDYEQGVVHIATADFPASPLKQPVPSAIHHEPGLFLFMKNQTDGPIDIARLGTIPHGDSILALGDSEPPTPGAPVIPPFSGLPIGVGNPDPETSRYLAPYKHFIDNPFENLFRPDQTHALLVASLGALGPIKQTTTLRFSTKISTAGIINIPFVVDQANPTEMESTFWIMELEELGSDGLPRLIMMYHQVVMLDFFKRTDNVRGLIKWPHVSINTMERISAEPPPAPLASAEITCDAL</sequence>
<name>A0ABS0SWJ3_9CAUL</name>